<dbReference type="CDD" id="cd06581">
    <property type="entry name" value="TM_PBP1_LivM_like"/>
    <property type="match status" value="1"/>
</dbReference>
<evidence type="ECO:0000256" key="4">
    <source>
        <dbReference type="ARBA" id="ARBA00022989"/>
    </source>
</evidence>
<feature type="transmembrane region" description="Helical" evidence="7">
    <location>
        <begin position="74"/>
        <end position="92"/>
    </location>
</feature>
<keyword evidence="3 7" id="KW-0812">Transmembrane</keyword>
<keyword evidence="2" id="KW-1003">Cell membrane</keyword>
<organism evidence="8 9">
    <name type="scientific">Qiania dongpingensis</name>
    <dbReference type="NCBI Taxonomy" id="2763669"/>
    <lineage>
        <taxon>Bacteria</taxon>
        <taxon>Bacillati</taxon>
        <taxon>Bacillota</taxon>
        <taxon>Clostridia</taxon>
        <taxon>Lachnospirales</taxon>
        <taxon>Lachnospiraceae</taxon>
        <taxon>Qiania</taxon>
    </lineage>
</organism>
<proteinExistence type="predicted"/>
<dbReference type="PANTHER" id="PTHR30482">
    <property type="entry name" value="HIGH-AFFINITY BRANCHED-CHAIN AMINO ACID TRANSPORT SYSTEM PERMEASE"/>
    <property type="match status" value="1"/>
</dbReference>
<dbReference type="PANTHER" id="PTHR30482:SF10">
    <property type="entry name" value="HIGH-AFFINITY BRANCHED-CHAIN AMINO ACID TRANSPORT PROTEIN BRAE"/>
    <property type="match status" value="1"/>
</dbReference>
<feature type="transmembrane region" description="Helical" evidence="7">
    <location>
        <begin position="259"/>
        <end position="282"/>
    </location>
</feature>
<gene>
    <name evidence="8" type="ORF">H9Q78_11300</name>
</gene>
<evidence type="ECO:0000313" key="9">
    <source>
        <dbReference type="Proteomes" id="UP000515823"/>
    </source>
</evidence>
<dbReference type="GO" id="GO:0005886">
    <property type="term" value="C:plasma membrane"/>
    <property type="evidence" value="ECO:0007669"/>
    <property type="project" value="UniProtKB-SubCell"/>
</dbReference>
<name>A0A7G9G2J4_9FIRM</name>
<accession>A0A7G9G2J4</accession>
<protein>
    <submittedName>
        <fullName evidence="8">Branched-chain amino acid ABC transporter permease</fullName>
    </submittedName>
</protein>
<evidence type="ECO:0000313" key="8">
    <source>
        <dbReference type="EMBL" id="QNM05026.1"/>
    </source>
</evidence>
<reference evidence="8 9" key="1">
    <citation type="submission" date="2020-08" db="EMBL/GenBank/DDBJ databases">
        <authorList>
            <person name="Liu C."/>
            <person name="Sun Q."/>
        </authorList>
    </citation>
    <scope>NUCLEOTIDE SEQUENCE [LARGE SCALE GENOMIC DNA]</scope>
    <source>
        <strain evidence="8 9">NSJ-38</strain>
    </source>
</reference>
<feature type="transmembrane region" description="Helical" evidence="7">
    <location>
        <begin position="104"/>
        <end position="123"/>
    </location>
</feature>
<dbReference type="InterPro" id="IPR043428">
    <property type="entry name" value="LivM-like"/>
</dbReference>
<evidence type="ECO:0000256" key="1">
    <source>
        <dbReference type="ARBA" id="ARBA00004651"/>
    </source>
</evidence>
<dbReference type="EMBL" id="CP060634">
    <property type="protein sequence ID" value="QNM05026.1"/>
    <property type="molecule type" value="Genomic_DNA"/>
</dbReference>
<feature type="transmembrane region" description="Helical" evidence="7">
    <location>
        <begin position="166"/>
        <end position="186"/>
    </location>
</feature>
<feature type="transmembrane region" description="Helical" evidence="7">
    <location>
        <begin position="135"/>
        <end position="154"/>
    </location>
</feature>
<keyword evidence="9" id="KW-1185">Reference proteome</keyword>
<keyword evidence="4 7" id="KW-1133">Transmembrane helix</keyword>
<dbReference type="Pfam" id="PF02653">
    <property type="entry name" value="BPD_transp_2"/>
    <property type="match status" value="1"/>
</dbReference>
<feature type="transmembrane region" description="Helical" evidence="7">
    <location>
        <begin position="223"/>
        <end position="244"/>
    </location>
</feature>
<dbReference type="InterPro" id="IPR001851">
    <property type="entry name" value="ABC_transp_permease"/>
</dbReference>
<evidence type="ECO:0000256" key="2">
    <source>
        <dbReference type="ARBA" id="ARBA00022475"/>
    </source>
</evidence>
<sequence length="364" mass="40095">MGKTKAVQLQKIKKSYVSYIMIPVLFVVIQILYRTEILNSYWYQILQLACINGIVAMSLNLINGMTGQFSLGQAGFMSVGAYTSAMLTKLVFQPAMGNPFASYGLFFLALLIGAAVAAFIGFLIGIPSLRLKGDYLAIITLGFSEIIRVLWRVFPFSGRAKGLNGIQKLSTFPIIFVSVIIVMILLRNFTKSRYGRGCIAIRENELAAETMGINTTKAKIKSFVFSAFIAGLGGGLYAHLMMFINPEMFSQVKSTDMLLFLYAGGVGSYSSALLGALIFTMLPEFLRFMGEWRLVIYALILIIIMLNRPKGIFGKHEFGFMRFGEKESVHQKADNGGLISSFTQSRKAKKLAQASKAGNDAGKQ</sequence>
<dbReference type="Proteomes" id="UP000515823">
    <property type="component" value="Chromosome"/>
</dbReference>
<feature type="transmembrane region" description="Helical" evidence="7">
    <location>
        <begin position="16"/>
        <end position="35"/>
    </location>
</feature>
<feature type="region of interest" description="Disordered" evidence="6">
    <location>
        <begin position="335"/>
        <end position="364"/>
    </location>
</feature>
<feature type="transmembrane region" description="Helical" evidence="7">
    <location>
        <begin position="294"/>
        <end position="313"/>
    </location>
</feature>
<dbReference type="AlphaFoldDB" id="A0A7G9G2J4"/>
<evidence type="ECO:0000256" key="7">
    <source>
        <dbReference type="SAM" id="Phobius"/>
    </source>
</evidence>
<feature type="transmembrane region" description="Helical" evidence="7">
    <location>
        <begin position="41"/>
        <end position="62"/>
    </location>
</feature>
<comment type="subcellular location">
    <subcellularLocation>
        <location evidence="1">Cell membrane</location>
        <topology evidence="1">Multi-pass membrane protein</topology>
    </subcellularLocation>
</comment>
<dbReference type="RefSeq" id="WP_249301809.1">
    <property type="nucleotide sequence ID" value="NZ_CP060634.1"/>
</dbReference>
<evidence type="ECO:0000256" key="3">
    <source>
        <dbReference type="ARBA" id="ARBA00022692"/>
    </source>
</evidence>
<keyword evidence="5 7" id="KW-0472">Membrane</keyword>
<dbReference type="GO" id="GO:0015658">
    <property type="term" value="F:branched-chain amino acid transmembrane transporter activity"/>
    <property type="evidence" value="ECO:0007669"/>
    <property type="project" value="InterPro"/>
</dbReference>
<evidence type="ECO:0000256" key="5">
    <source>
        <dbReference type="ARBA" id="ARBA00023136"/>
    </source>
</evidence>
<dbReference type="KEGG" id="qdo:H9Q78_11300"/>
<evidence type="ECO:0000256" key="6">
    <source>
        <dbReference type="SAM" id="MobiDB-lite"/>
    </source>
</evidence>